<dbReference type="EMBL" id="MN739013">
    <property type="protein sequence ID" value="QHT35159.1"/>
    <property type="molecule type" value="Genomic_DNA"/>
</dbReference>
<dbReference type="AlphaFoldDB" id="A0A6C0F3M7"/>
<reference evidence="1" key="1">
    <citation type="journal article" date="2020" name="Nature">
        <title>Giant virus diversity and host interactions through global metagenomics.</title>
        <authorList>
            <person name="Schulz F."/>
            <person name="Roux S."/>
            <person name="Paez-Espino D."/>
            <person name="Jungbluth S."/>
            <person name="Walsh D.A."/>
            <person name="Denef V.J."/>
            <person name="McMahon K.D."/>
            <person name="Konstantinidis K.T."/>
            <person name="Eloe-Fadrosh E.A."/>
            <person name="Kyrpides N.C."/>
            <person name="Woyke T."/>
        </authorList>
    </citation>
    <scope>NUCLEOTIDE SEQUENCE</scope>
    <source>
        <strain evidence="1">GVMAG-M-3300009180-1</strain>
    </source>
</reference>
<name>A0A6C0F3M7_9ZZZZ</name>
<accession>A0A6C0F3M7</accession>
<evidence type="ECO:0000313" key="1">
    <source>
        <dbReference type="EMBL" id="QHT35159.1"/>
    </source>
</evidence>
<proteinExistence type="predicted"/>
<sequence length="359" mass="42252">MSDSLINDIRKPTEFRGFSFSNYKKTEVKEQFISNMMKGKIEPACHWCAELVCSGHFEDAWEAIFYFVGKYIHIGNPKIAIYLDKRLAVFRNIVEQGHFTSVIQLRNNPTIRRLFAEVITIITQSVKRTSFEPVKINRTEEFDMTQMTDRLKAPNTLYAEPILHPEDPKEIFIAINEFAYHIIGDKPNMLNACYWIEWIIEFDILCRGRKESCLCKRRKLSVEPKYQRDIIWIVWDALIYYSEQKGQFIEKIMASIRELFTHNYTSGACKRRKYLLYFAVELLTEIVPTNVEIMNAHCKEILPTITDKIDLVYKQVKQNEHSPNTDYLFNNVDMENNMDRTIAKMDMMNGMDFIPRNGA</sequence>
<organism evidence="1">
    <name type="scientific">viral metagenome</name>
    <dbReference type="NCBI Taxonomy" id="1070528"/>
    <lineage>
        <taxon>unclassified sequences</taxon>
        <taxon>metagenomes</taxon>
        <taxon>organismal metagenomes</taxon>
    </lineage>
</organism>
<protein>
    <submittedName>
        <fullName evidence="1">Uncharacterized protein</fullName>
    </submittedName>
</protein>